<protein>
    <submittedName>
        <fullName evidence="2">DinB family protein</fullName>
    </submittedName>
</protein>
<dbReference type="InterPro" id="IPR034660">
    <property type="entry name" value="DinB/YfiT-like"/>
</dbReference>
<dbReference type="Gene3D" id="1.20.120.450">
    <property type="entry name" value="dinb family like domain"/>
    <property type="match status" value="1"/>
</dbReference>
<proteinExistence type="predicted"/>
<sequence length="152" mass="18018">MKQRHKVLFQQLESYRGNIINVLENITEEQSEIVPKGFNNNIRWNMGHILLDQYLWIEALTKEKSEVPEQFNYWFGFGTSPANFNADTPSFHELKELLKIQPAKIREAYSNRLEEEFPTVEMGMYTIEQVLIRTIFHEGMHLQAILDIKKFI</sequence>
<evidence type="ECO:0000313" key="2">
    <source>
        <dbReference type="EMBL" id="RTQ92735.1"/>
    </source>
</evidence>
<comment type="caution">
    <text evidence="2">The sequence shown here is derived from an EMBL/GenBank/DDBJ whole genome shotgun (WGS) entry which is preliminary data.</text>
</comment>
<dbReference type="RefSeq" id="WP_126294553.1">
    <property type="nucleotide sequence ID" value="NZ_CP155468.1"/>
</dbReference>
<dbReference type="Pfam" id="PF12867">
    <property type="entry name" value="DinB_2"/>
    <property type="match status" value="1"/>
</dbReference>
<accession>A0A3S0HKU1</accession>
<evidence type="ECO:0000259" key="1">
    <source>
        <dbReference type="Pfam" id="PF12867"/>
    </source>
</evidence>
<dbReference type="EMBL" id="RXNR01000028">
    <property type="protein sequence ID" value="RTQ92735.1"/>
    <property type="molecule type" value="Genomic_DNA"/>
</dbReference>
<dbReference type="SUPFAM" id="SSF109854">
    <property type="entry name" value="DinB/YfiT-like putative metalloenzymes"/>
    <property type="match status" value="1"/>
</dbReference>
<gene>
    <name evidence="2" type="ORF">EKG35_11250</name>
</gene>
<keyword evidence="3" id="KW-1185">Reference proteome</keyword>
<reference evidence="2 3" key="1">
    <citation type="submission" date="2018-12" db="EMBL/GenBank/DDBJ databases">
        <authorList>
            <person name="Yu L."/>
        </authorList>
    </citation>
    <scope>NUCLEOTIDE SEQUENCE [LARGE SCALE GENOMIC DNA]</scope>
    <source>
        <strain evidence="2 3">S5H2222</strain>
    </source>
</reference>
<feature type="domain" description="DinB-like" evidence="1">
    <location>
        <begin position="11"/>
        <end position="145"/>
    </location>
</feature>
<organism evidence="2 3">
    <name type="scientific">Lysinibacillus telephonicus</name>
    <dbReference type="NCBI Taxonomy" id="1714840"/>
    <lineage>
        <taxon>Bacteria</taxon>
        <taxon>Bacillati</taxon>
        <taxon>Bacillota</taxon>
        <taxon>Bacilli</taxon>
        <taxon>Bacillales</taxon>
        <taxon>Bacillaceae</taxon>
        <taxon>Lysinibacillus</taxon>
    </lineage>
</organism>
<dbReference type="OrthoDB" id="4295522at2"/>
<name>A0A3S0HKU1_9BACI</name>
<dbReference type="AlphaFoldDB" id="A0A3S0HKU1"/>
<dbReference type="InterPro" id="IPR024775">
    <property type="entry name" value="DinB-like"/>
</dbReference>
<dbReference type="Proteomes" id="UP000276349">
    <property type="component" value="Unassembled WGS sequence"/>
</dbReference>
<evidence type="ECO:0000313" key="3">
    <source>
        <dbReference type="Proteomes" id="UP000276349"/>
    </source>
</evidence>